<name>A0A024S9W2_HYPJR</name>
<dbReference type="EMBL" id="KI911150">
    <property type="protein sequence ID" value="ETS00967.1"/>
    <property type="molecule type" value="Genomic_DNA"/>
</dbReference>
<evidence type="ECO:0000313" key="2">
    <source>
        <dbReference type="Proteomes" id="UP000024376"/>
    </source>
</evidence>
<dbReference type="KEGG" id="trr:M419DRAFT_131127"/>
<reference evidence="2" key="1">
    <citation type="journal article" date="2013" name="Ind. Biotechnol.">
        <title>Comparative genomics analysis of Trichoderma reesei strains.</title>
        <authorList>
            <person name="Koike H."/>
            <person name="Aerts A."/>
            <person name="LaButti K."/>
            <person name="Grigoriev I.V."/>
            <person name="Baker S.E."/>
        </authorList>
    </citation>
    <scope>NUCLEOTIDE SEQUENCE [LARGE SCALE GENOMIC DNA]</scope>
    <source>
        <strain evidence="2">ATCC 56765 / BCRC 32924 / NRRL 11460 / Rut C-30</strain>
    </source>
</reference>
<evidence type="ECO:0000313" key="1">
    <source>
        <dbReference type="EMBL" id="ETS00967.1"/>
    </source>
</evidence>
<accession>A0A024S9W2</accession>
<protein>
    <submittedName>
        <fullName evidence="1">Uncharacterized protein</fullName>
    </submittedName>
</protein>
<proteinExistence type="predicted"/>
<gene>
    <name evidence="1" type="ORF">M419DRAFT_131127</name>
</gene>
<dbReference type="Proteomes" id="UP000024376">
    <property type="component" value="Unassembled WGS sequence"/>
</dbReference>
<dbReference type="HOGENOM" id="CLU_1855542_0_0_1"/>
<dbReference type="AlphaFoldDB" id="A0A024S9W2"/>
<sequence>MASAQFGNEPRRVAQFRTALVMYFVILDIAAQKSSITQGNITNGFLLCSLHKEGMRSTSETDHGARWLMMPITRRWSHKSQNRQTRGRDWAKLKSARYFGADFGMGTMPSSSAQDAGQPWLFRAAPAGLARITHEAQM</sequence>
<organism evidence="1 2">
    <name type="scientific">Hypocrea jecorina (strain ATCC 56765 / BCRC 32924 / NRRL 11460 / Rut C-30)</name>
    <name type="common">Trichoderma reesei</name>
    <dbReference type="NCBI Taxonomy" id="1344414"/>
    <lineage>
        <taxon>Eukaryota</taxon>
        <taxon>Fungi</taxon>
        <taxon>Dikarya</taxon>
        <taxon>Ascomycota</taxon>
        <taxon>Pezizomycotina</taxon>
        <taxon>Sordariomycetes</taxon>
        <taxon>Hypocreomycetidae</taxon>
        <taxon>Hypocreales</taxon>
        <taxon>Hypocreaceae</taxon>
        <taxon>Trichoderma</taxon>
    </lineage>
</organism>